<dbReference type="Proteomes" id="UP000600865">
    <property type="component" value="Unassembled WGS sequence"/>
</dbReference>
<dbReference type="GO" id="GO:0016787">
    <property type="term" value="F:hydrolase activity"/>
    <property type="evidence" value="ECO:0007669"/>
    <property type="project" value="InterPro"/>
</dbReference>
<dbReference type="SUPFAM" id="SSF52799">
    <property type="entry name" value="(Phosphotyrosine protein) phosphatases II"/>
    <property type="match status" value="1"/>
</dbReference>
<accession>A0A918KDP3</accession>
<dbReference type="InterPro" id="IPR029021">
    <property type="entry name" value="Prot-tyrosine_phosphatase-like"/>
</dbReference>
<dbReference type="AlphaFoldDB" id="A0A918KDP3"/>
<sequence>MKELPGDVFITGQLLSAQMQALAEQGVMGFINNRPDMEAPLQPLSQEMEAAAHTIGVDYHHIPMSGGLTPGLIDASVTAYETMPRPIVAFCASGMRSAALWAFAHVEKMGVDGVLDAISAIGINLEQLRTPLTEFAEQKNTG</sequence>
<dbReference type="InterPro" id="IPR005939">
    <property type="entry name" value="BLH_phosphatase-like"/>
</dbReference>
<comment type="caution">
    <text evidence="2">The sequence shown here is derived from an EMBL/GenBank/DDBJ whole genome shotgun (WGS) entry which is preliminary data.</text>
</comment>
<evidence type="ECO:0000313" key="2">
    <source>
        <dbReference type="EMBL" id="GGX59445.1"/>
    </source>
</evidence>
<dbReference type="EMBL" id="BMYV01000001">
    <property type="protein sequence ID" value="GGX59445.1"/>
    <property type="molecule type" value="Genomic_DNA"/>
</dbReference>
<dbReference type="NCBIfam" id="TIGR01244">
    <property type="entry name" value="TIGR01244 family sulfur transferase"/>
    <property type="match status" value="1"/>
</dbReference>
<dbReference type="Gene3D" id="3.90.190.10">
    <property type="entry name" value="Protein tyrosine phosphatase superfamily"/>
    <property type="match status" value="1"/>
</dbReference>
<dbReference type="RefSeq" id="WP_189581216.1">
    <property type="nucleotide sequence ID" value="NZ_BMYV01000001.1"/>
</dbReference>
<evidence type="ECO:0000313" key="3">
    <source>
        <dbReference type="Proteomes" id="UP000600865"/>
    </source>
</evidence>
<name>A0A918KDP3_9PROT</name>
<dbReference type="Pfam" id="PF04273">
    <property type="entry name" value="BLH_phosphatase"/>
    <property type="match status" value="1"/>
</dbReference>
<gene>
    <name evidence="2" type="ORF">GCM10011309_06480</name>
</gene>
<keyword evidence="3" id="KW-1185">Reference proteome</keyword>
<proteinExistence type="predicted"/>
<organism evidence="2 3">
    <name type="scientific">Litorimonas cladophorae</name>
    <dbReference type="NCBI Taxonomy" id="1220491"/>
    <lineage>
        <taxon>Bacteria</taxon>
        <taxon>Pseudomonadati</taxon>
        <taxon>Pseudomonadota</taxon>
        <taxon>Alphaproteobacteria</taxon>
        <taxon>Maricaulales</taxon>
        <taxon>Robiginitomaculaceae</taxon>
    </lineage>
</organism>
<feature type="domain" description="Beta-lactamase hydrolase-like protein phosphatase-like" evidence="1">
    <location>
        <begin position="7"/>
        <end position="104"/>
    </location>
</feature>
<evidence type="ECO:0000259" key="1">
    <source>
        <dbReference type="Pfam" id="PF04273"/>
    </source>
</evidence>
<protein>
    <recommendedName>
        <fullName evidence="1">Beta-lactamase hydrolase-like protein phosphatase-like domain-containing protein</fullName>
    </recommendedName>
</protein>
<reference evidence="2 3" key="1">
    <citation type="journal article" date="2014" name="Int. J. Syst. Evol. Microbiol.">
        <title>Complete genome sequence of Corynebacterium casei LMG S-19264T (=DSM 44701T), isolated from a smear-ripened cheese.</title>
        <authorList>
            <consortium name="US DOE Joint Genome Institute (JGI-PGF)"/>
            <person name="Walter F."/>
            <person name="Albersmeier A."/>
            <person name="Kalinowski J."/>
            <person name="Ruckert C."/>
        </authorList>
    </citation>
    <scope>NUCLEOTIDE SEQUENCE [LARGE SCALE GENOMIC DNA]</scope>
    <source>
        <strain evidence="2 3">KCTC 23968</strain>
    </source>
</reference>